<sequence>MRLLPLLATVASLLSVTVAQKPHKYTTFTELSASNKGTRGTVILNDQLFNELTLPPRNYTSVVLFTALDPRFGCVLCRDFQGEYDLVASNWFRDHPKHDGLLFTVLDFSDGKATFQKLGMSTAPILMLFPPTTTGSPSEHMPLKYDMNPNDPSAAESVARWLSSQTKHAVKITRPFNYVKLFTLIFGLVGTATLSKLAYPYLAPVMYSRNLWAALSLVAVLLFTSGHMFNHIRKVPYVVQGRNGGVSYIAGGFSNQFGLETQIVAVVYSVLAFATIALCLKMPRMESAGKQKVAVMAWNLVLLVLFSFLMSLFKMKNGSYPFFLPPLIA</sequence>
<gene>
    <name evidence="11" type="primary">OST3</name>
    <name evidence="11" type="ORF">TWF694_006906</name>
</gene>
<comment type="function">
    <text evidence="1">Subunit of the oligosaccharyl transferase (OST) complex that catalyzes the initial transfer of a defined glycan (Glc(3)Man(9)GlcNAc(2) in eukaryotes) from the lipid carrier dolichol-pyrophosphate to an asparagine residue within an Asn-X-Ser/Thr consensus motif in nascent polypeptide chains, the first step in protein N-glycosylation. N-glycosylation occurs cotranslationally and the complex associates with the Sec61 complex at the channel-forming translocon complex that mediates protein translocation across the endoplasmic reticulum (ER). All subunits are required for a maximal enzyme activity.</text>
</comment>
<dbReference type="GO" id="GO:0008250">
    <property type="term" value="C:oligosaccharyltransferase complex"/>
    <property type="evidence" value="ECO:0007669"/>
    <property type="project" value="TreeGrafter"/>
</dbReference>
<evidence type="ECO:0000256" key="3">
    <source>
        <dbReference type="ARBA" id="ARBA00009561"/>
    </source>
</evidence>
<evidence type="ECO:0000256" key="4">
    <source>
        <dbReference type="ARBA" id="ARBA00022692"/>
    </source>
</evidence>
<evidence type="ECO:0000256" key="10">
    <source>
        <dbReference type="SAM" id="SignalP"/>
    </source>
</evidence>
<dbReference type="GO" id="GO:0016740">
    <property type="term" value="F:transferase activity"/>
    <property type="evidence" value="ECO:0007669"/>
    <property type="project" value="UniProtKB-KW"/>
</dbReference>
<dbReference type="Gene3D" id="3.40.30.10">
    <property type="entry name" value="Glutaredoxin"/>
    <property type="match status" value="1"/>
</dbReference>
<dbReference type="EMBL" id="JAVHJO010000002">
    <property type="protein sequence ID" value="KAK6542974.1"/>
    <property type="molecule type" value="Genomic_DNA"/>
</dbReference>
<feature type="signal peptide" evidence="10">
    <location>
        <begin position="1"/>
        <end position="19"/>
    </location>
</feature>
<proteinExistence type="inferred from homology"/>
<evidence type="ECO:0000313" key="12">
    <source>
        <dbReference type="Proteomes" id="UP001365542"/>
    </source>
</evidence>
<keyword evidence="4 9" id="KW-0812">Transmembrane</keyword>
<dbReference type="InterPro" id="IPR021149">
    <property type="entry name" value="OligosaccharylTrfase_OST3/OST6"/>
</dbReference>
<protein>
    <submittedName>
        <fullName evidence="11">Oligosaccharyl transferase subunit ost3/OST6</fullName>
    </submittedName>
</protein>
<evidence type="ECO:0000256" key="6">
    <source>
        <dbReference type="ARBA" id="ARBA00022824"/>
    </source>
</evidence>
<dbReference type="Proteomes" id="UP001365542">
    <property type="component" value="Unassembled WGS sequence"/>
</dbReference>
<comment type="similarity">
    <text evidence="3">Belongs to the OST3/OST6 family.</text>
</comment>
<evidence type="ECO:0000256" key="2">
    <source>
        <dbReference type="ARBA" id="ARBA00004477"/>
    </source>
</evidence>
<evidence type="ECO:0000256" key="1">
    <source>
        <dbReference type="ARBA" id="ARBA00002791"/>
    </source>
</evidence>
<comment type="caution">
    <text evidence="11">The sequence shown here is derived from an EMBL/GenBank/DDBJ whole genome shotgun (WGS) entry which is preliminary data.</text>
</comment>
<reference evidence="11 12" key="1">
    <citation type="submission" date="2019-10" db="EMBL/GenBank/DDBJ databases">
        <authorList>
            <person name="Palmer J.M."/>
        </authorList>
    </citation>
    <scope>NUCLEOTIDE SEQUENCE [LARGE SCALE GENOMIC DNA]</scope>
    <source>
        <strain evidence="11 12">TWF694</strain>
    </source>
</reference>
<keyword evidence="7 9" id="KW-1133">Transmembrane helix</keyword>
<comment type="subcellular location">
    <subcellularLocation>
        <location evidence="2">Endoplasmic reticulum membrane</location>
        <topology evidence="2">Multi-pass membrane protein</topology>
    </subcellularLocation>
</comment>
<evidence type="ECO:0000313" key="11">
    <source>
        <dbReference type="EMBL" id="KAK6542974.1"/>
    </source>
</evidence>
<feature type="transmembrane region" description="Helical" evidence="9">
    <location>
        <begin position="178"/>
        <end position="199"/>
    </location>
</feature>
<keyword evidence="12" id="KW-1185">Reference proteome</keyword>
<feature type="transmembrane region" description="Helical" evidence="9">
    <location>
        <begin position="211"/>
        <end position="229"/>
    </location>
</feature>
<keyword evidence="8 9" id="KW-0472">Membrane</keyword>
<evidence type="ECO:0000256" key="7">
    <source>
        <dbReference type="ARBA" id="ARBA00022989"/>
    </source>
</evidence>
<feature type="transmembrane region" description="Helical" evidence="9">
    <location>
        <begin position="293"/>
        <end position="313"/>
    </location>
</feature>
<dbReference type="PANTHER" id="PTHR12692">
    <property type="entry name" value="DOLICHYL-DIPHOSPHOOLIGOSACCHARIDE--PROTEIN GLYCOSYLTRANSFERASE-RELATED"/>
    <property type="match status" value="1"/>
</dbReference>
<dbReference type="PANTHER" id="PTHR12692:SF0">
    <property type="entry name" value="GH11935P"/>
    <property type="match status" value="1"/>
</dbReference>
<feature type="transmembrane region" description="Helical" evidence="9">
    <location>
        <begin position="263"/>
        <end position="281"/>
    </location>
</feature>
<dbReference type="GO" id="GO:0018279">
    <property type="term" value="P:protein N-linked glycosylation via asparagine"/>
    <property type="evidence" value="ECO:0007669"/>
    <property type="project" value="TreeGrafter"/>
</dbReference>
<name>A0AAV9XM07_9PEZI</name>
<evidence type="ECO:0000256" key="5">
    <source>
        <dbReference type="ARBA" id="ARBA00022729"/>
    </source>
</evidence>
<feature type="chain" id="PRO_5043451952" evidence="10">
    <location>
        <begin position="20"/>
        <end position="329"/>
    </location>
</feature>
<accession>A0AAV9XM07</accession>
<keyword evidence="11" id="KW-0808">Transferase</keyword>
<dbReference type="Pfam" id="PF04756">
    <property type="entry name" value="OST3_OST6"/>
    <property type="match status" value="1"/>
</dbReference>
<organism evidence="11 12">
    <name type="scientific">Orbilia ellipsospora</name>
    <dbReference type="NCBI Taxonomy" id="2528407"/>
    <lineage>
        <taxon>Eukaryota</taxon>
        <taxon>Fungi</taxon>
        <taxon>Dikarya</taxon>
        <taxon>Ascomycota</taxon>
        <taxon>Pezizomycotina</taxon>
        <taxon>Orbiliomycetes</taxon>
        <taxon>Orbiliales</taxon>
        <taxon>Orbiliaceae</taxon>
        <taxon>Orbilia</taxon>
    </lineage>
</organism>
<keyword evidence="5 10" id="KW-0732">Signal</keyword>
<evidence type="ECO:0000256" key="8">
    <source>
        <dbReference type="ARBA" id="ARBA00023136"/>
    </source>
</evidence>
<evidence type="ECO:0000256" key="9">
    <source>
        <dbReference type="SAM" id="Phobius"/>
    </source>
</evidence>
<dbReference type="AlphaFoldDB" id="A0AAV9XM07"/>
<keyword evidence="6" id="KW-0256">Endoplasmic reticulum</keyword>